<dbReference type="SUPFAM" id="SSF57850">
    <property type="entry name" value="RING/U-box"/>
    <property type="match status" value="1"/>
</dbReference>
<dbReference type="PROSITE" id="PS51873">
    <property type="entry name" value="TRIAD"/>
    <property type="match status" value="1"/>
</dbReference>
<keyword evidence="4" id="KW-0479">Metal-binding</keyword>
<dbReference type="Gene3D" id="1.20.120.1750">
    <property type="match status" value="1"/>
</dbReference>
<keyword evidence="7" id="KW-0833">Ubl conjugation pathway</keyword>
<dbReference type="InterPro" id="IPR031127">
    <property type="entry name" value="E3_UB_ligase_RBR"/>
</dbReference>
<gene>
    <name evidence="11" type="ORF">Z518_04260</name>
</gene>
<dbReference type="Proteomes" id="UP000053617">
    <property type="component" value="Unassembled WGS sequence"/>
</dbReference>
<organism evidence="11 12">
    <name type="scientific">Rhinocladiella mackenziei CBS 650.93</name>
    <dbReference type="NCBI Taxonomy" id="1442369"/>
    <lineage>
        <taxon>Eukaryota</taxon>
        <taxon>Fungi</taxon>
        <taxon>Dikarya</taxon>
        <taxon>Ascomycota</taxon>
        <taxon>Pezizomycotina</taxon>
        <taxon>Eurotiomycetes</taxon>
        <taxon>Chaetothyriomycetidae</taxon>
        <taxon>Chaetothyriales</taxon>
        <taxon>Herpotrichiellaceae</taxon>
        <taxon>Rhinocladiella</taxon>
    </lineage>
</organism>
<keyword evidence="6" id="KW-0863">Zinc-finger</keyword>
<keyword evidence="3" id="KW-0808">Transferase</keyword>
<dbReference type="PANTHER" id="PTHR11685">
    <property type="entry name" value="RBR FAMILY RING FINGER AND IBR DOMAIN-CONTAINING"/>
    <property type="match status" value="1"/>
</dbReference>
<feature type="compositionally biased region" description="Acidic residues" evidence="9">
    <location>
        <begin position="327"/>
        <end position="337"/>
    </location>
</feature>
<reference evidence="11 12" key="1">
    <citation type="submission" date="2015-01" db="EMBL/GenBank/DDBJ databases">
        <title>The Genome Sequence of Rhinocladiella mackenzie CBS 650.93.</title>
        <authorList>
            <consortium name="The Broad Institute Genomics Platform"/>
            <person name="Cuomo C."/>
            <person name="de Hoog S."/>
            <person name="Gorbushina A."/>
            <person name="Stielow B."/>
            <person name="Teixiera M."/>
            <person name="Abouelleil A."/>
            <person name="Chapman S.B."/>
            <person name="Priest M."/>
            <person name="Young S.K."/>
            <person name="Wortman J."/>
            <person name="Nusbaum C."/>
            <person name="Birren B."/>
        </authorList>
    </citation>
    <scope>NUCLEOTIDE SEQUENCE [LARGE SCALE GENOMIC DNA]</scope>
    <source>
        <strain evidence="11 12">CBS 650.93</strain>
    </source>
</reference>
<sequence>MAGQGSASLVVRNIPFDSVTSVGDYGRAFSGAEGFIGPRVGRTFASHEGQLYQDYVFDFTTAADASRALHLHPTVTIQNRSYAVQANNGEFGDLQFSHSEPRITRPPPVISPPQKRAKPDVPPKKLQCQICFIELDANYSTPCRRCKSPRCLDCLKKEFEIALRNIDRMPVMCCFTIMHYQVARGVLREAEIEEYKMKFDEFNTIDPLYCPVPTCSTFIPPRTFKSGDVQVPCRVCNTVICTKCKQPAVGEHICAKDEPRQFILETFHYKTCPKCGTGVMKMFGCPHVRCQCGAHWCWDCQRPINACYQKPCRTARDDGQTSGREEVDSDSDEELDDSAQRLSAATETAEAVVVEERPAVENNTAPADIVTLPAPISNTEVAEQPVQPEAQSIIPSTEADDPRPPIEGNETTQSTTSEAPATETTEPEPGPTQPENLDDPDDFDWEGQSLDFGDEPVDEAWDSWGCRHVFRDFERQYIPERWLIGVNVVKDQDLEVECMACFKKVMVWETKTEEESKEKGNVAGPSTAPVMVSGTSRKENATKATCSFECRLCGIVYCGTCKKAATKRIRRERLAPDVE</sequence>
<dbReference type="CDD" id="cd20336">
    <property type="entry name" value="Rcat_RBR"/>
    <property type="match status" value="1"/>
</dbReference>
<dbReference type="GO" id="GO:0016567">
    <property type="term" value="P:protein ubiquitination"/>
    <property type="evidence" value="ECO:0007669"/>
    <property type="project" value="InterPro"/>
</dbReference>
<dbReference type="RefSeq" id="XP_013273421.1">
    <property type="nucleotide sequence ID" value="XM_013417967.1"/>
</dbReference>
<evidence type="ECO:0000259" key="10">
    <source>
        <dbReference type="PROSITE" id="PS51873"/>
    </source>
</evidence>
<feature type="compositionally biased region" description="Acidic residues" evidence="9">
    <location>
        <begin position="436"/>
        <end position="445"/>
    </location>
</feature>
<dbReference type="Pfam" id="PF26200">
    <property type="entry name" value="Rcat_RNF216"/>
    <property type="match status" value="1"/>
</dbReference>
<dbReference type="InterPro" id="IPR002867">
    <property type="entry name" value="IBR_dom"/>
</dbReference>
<dbReference type="STRING" id="1442369.A0A0D2JB00"/>
<dbReference type="EMBL" id="KN847477">
    <property type="protein sequence ID" value="KIX06285.1"/>
    <property type="molecule type" value="Genomic_DNA"/>
</dbReference>
<evidence type="ECO:0000256" key="1">
    <source>
        <dbReference type="ARBA" id="ARBA00001798"/>
    </source>
</evidence>
<protein>
    <recommendedName>
        <fullName evidence="2">RBR-type E3 ubiquitin transferase</fullName>
        <ecNumber evidence="2">2.3.2.31</ecNumber>
    </recommendedName>
</protein>
<feature type="region of interest" description="Disordered" evidence="9">
    <location>
        <begin position="313"/>
        <end position="366"/>
    </location>
</feature>
<dbReference type="CDD" id="cd20335">
    <property type="entry name" value="BRcat_RBR"/>
    <property type="match status" value="1"/>
</dbReference>
<keyword evidence="8" id="KW-0862">Zinc</keyword>
<evidence type="ECO:0000256" key="2">
    <source>
        <dbReference type="ARBA" id="ARBA00012251"/>
    </source>
</evidence>
<proteinExistence type="predicted"/>
<dbReference type="GO" id="GO:0008270">
    <property type="term" value="F:zinc ion binding"/>
    <property type="evidence" value="ECO:0007669"/>
    <property type="project" value="UniProtKB-KW"/>
</dbReference>
<dbReference type="OrthoDB" id="10009520at2759"/>
<feature type="domain" description="RING-type" evidence="10">
    <location>
        <begin position="124"/>
        <end position="318"/>
    </location>
</feature>
<dbReference type="GO" id="GO:0061630">
    <property type="term" value="F:ubiquitin protein ligase activity"/>
    <property type="evidence" value="ECO:0007669"/>
    <property type="project" value="UniProtKB-EC"/>
</dbReference>
<evidence type="ECO:0000256" key="7">
    <source>
        <dbReference type="ARBA" id="ARBA00022786"/>
    </source>
</evidence>
<dbReference type="EC" id="2.3.2.31" evidence="2"/>
<keyword evidence="5" id="KW-0677">Repeat</keyword>
<evidence type="ECO:0000256" key="3">
    <source>
        <dbReference type="ARBA" id="ARBA00022679"/>
    </source>
</evidence>
<accession>A0A0D2JB00</accession>
<dbReference type="HOGENOM" id="CLU_407088_0_0_1"/>
<name>A0A0D2JB00_9EURO</name>
<feature type="region of interest" description="Disordered" evidence="9">
    <location>
        <begin position="382"/>
        <end position="453"/>
    </location>
</feature>
<evidence type="ECO:0000256" key="8">
    <source>
        <dbReference type="ARBA" id="ARBA00022833"/>
    </source>
</evidence>
<keyword evidence="12" id="KW-1185">Reference proteome</keyword>
<evidence type="ECO:0000256" key="6">
    <source>
        <dbReference type="ARBA" id="ARBA00022771"/>
    </source>
</evidence>
<feature type="region of interest" description="Disordered" evidence="9">
    <location>
        <begin position="96"/>
        <end position="121"/>
    </location>
</feature>
<dbReference type="GeneID" id="25292331"/>
<feature type="compositionally biased region" description="Low complexity" evidence="9">
    <location>
        <begin position="410"/>
        <end position="424"/>
    </location>
</feature>
<dbReference type="InterPro" id="IPR044066">
    <property type="entry name" value="TRIAD_supradom"/>
</dbReference>
<evidence type="ECO:0000256" key="4">
    <source>
        <dbReference type="ARBA" id="ARBA00022723"/>
    </source>
</evidence>
<dbReference type="AlphaFoldDB" id="A0A0D2JB00"/>
<comment type="catalytic activity">
    <reaction evidence="1">
        <text>[E2 ubiquitin-conjugating enzyme]-S-ubiquitinyl-L-cysteine + [acceptor protein]-L-lysine = [E2 ubiquitin-conjugating enzyme]-L-cysteine + [acceptor protein]-N(6)-ubiquitinyl-L-lysine.</text>
        <dbReference type="EC" id="2.3.2.31"/>
    </reaction>
</comment>
<dbReference type="Pfam" id="PF01485">
    <property type="entry name" value="IBR"/>
    <property type="match status" value="1"/>
</dbReference>
<evidence type="ECO:0000313" key="12">
    <source>
        <dbReference type="Proteomes" id="UP000053617"/>
    </source>
</evidence>
<evidence type="ECO:0000256" key="9">
    <source>
        <dbReference type="SAM" id="MobiDB-lite"/>
    </source>
</evidence>
<dbReference type="VEuPathDB" id="FungiDB:Z518_04260"/>
<feature type="compositionally biased region" description="Basic and acidic residues" evidence="9">
    <location>
        <begin position="314"/>
        <end position="326"/>
    </location>
</feature>
<evidence type="ECO:0000256" key="5">
    <source>
        <dbReference type="ARBA" id="ARBA00022737"/>
    </source>
</evidence>
<evidence type="ECO:0000313" key="11">
    <source>
        <dbReference type="EMBL" id="KIX06285.1"/>
    </source>
</evidence>